<sequence length="317" mass="34433">MEFVEEDVRPRLLFQARSVSSSHTQPEKSKISKVHAACCISAAAALLAVAFSISSHTSIFFTLLIWISSSFLLAPFAPSSATGGEPRVGCGDVLPPLVSSHAEADEPRRRSASRFNPKQPPPHPLAPVITASADPLRSEEKRAGNPVGNNGGSAKKEPKQGEEEWTDEDFEILKRQILKHPSGAPGRWDRVAEAFNGRHEVESVIRASKFLSERRPAGGDSFAQFLKQRKPVDKRVDAAADGDAAGDRNTVEPKGESVAWSSGEDITLLSALKAFPKDSPMRWEKVAATVPGKSKAQCMKRVAELKRDFRNSKVSDS</sequence>
<feature type="region of interest" description="Disordered" evidence="1">
    <location>
        <begin position="84"/>
        <end position="165"/>
    </location>
</feature>
<dbReference type="InterPro" id="IPR009057">
    <property type="entry name" value="Homeodomain-like_sf"/>
</dbReference>
<dbReference type="Gene3D" id="1.10.10.60">
    <property type="entry name" value="Homeodomain-like"/>
    <property type="match status" value="2"/>
</dbReference>
<organism evidence="3 4">
    <name type="scientific">Vanilla planifolia</name>
    <name type="common">Vanilla</name>
    <dbReference type="NCBI Taxonomy" id="51239"/>
    <lineage>
        <taxon>Eukaryota</taxon>
        <taxon>Viridiplantae</taxon>
        <taxon>Streptophyta</taxon>
        <taxon>Embryophyta</taxon>
        <taxon>Tracheophyta</taxon>
        <taxon>Spermatophyta</taxon>
        <taxon>Magnoliopsida</taxon>
        <taxon>Liliopsida</taxon>
        <taxon>Asparagales</taxon>
        <taxon>Orchidaceae</taxon>
        <taxon>Vanilloideae</taxon>
        <taxon>Vanilleae</taxon>
        <taxon>Vanilla</taxon>
    </lineage>
</organism>
<keyword evidence="4" id="KW-1185">Reference proteome</keyword>
<dbReference type="PANTHER" id="PTHR43999:SF3">
    <property type="entry name" value="TRANSCRIPTION FACTOR MAMYB"/>
    <property type="match status" value="1"/>
</dbReference>
<dbReference type="GO" id="GO:0043022">
    <property type="term" value="F:ribosome binding"/>
    <property type="evidence" value="ECO:0007669"/>
    <property type="project" value="InterPro"/>
</dbReference>
<comment type="caution">
    <text evidence="3">The sequence shown here is derived from an EMBL/GenBank/DDBJ whole genome shotgun (WGS) entry which is preliminary data.</text>
</comment>
<dbReference type="Pfam" id="PF23082">
    <property type="entry name" value="Myb_DNA-binding_2"/>
    <property type="match status" value="1"/>
</dbReference>
<dbReference type="GO" id="GO:0051083">
    <property type="term" value="P:'de novo' cotranslational protein folding"/>
    <property type="evidence" value="ECO:0007669"/>
    <property type="project" value="InterPro"/>
</dbReference>
<dbReference type="EMBL" id="JADCNL010000014">
    <property type="protein sequence ID" value="KAG0452792.1"/>
    <property type="molecule type" value="Genomic_DNA"/>
</dbReference>
<dbReference type="Pfam" id="PF00249">
    <property type="entry name" value="Myb_DNA-binding"/>
    <property type="match status" value="1"/>
</dbReference>
<evidence type="ECO:0000259" key="2">
    <source>
        <dbReference type="PROSITE" id="PS50090"/>
    </source>
</evidence>
<dbReference type="PANTHER" id="PTHR43999">
    <property type="entry name" value="DNAJ HOMOLOG SUBFAMILY C MEMBER 2"/>
    <property type="match status" value="1"/>
</dbReference>
<protein>
    <recommendedName>
        <fullName evidence="2">Myb-like domain-containing protein</fullName>
    </recommendedName>
</protein>
<gene>
    <name evidence="3" type="ORF">HPP92_025456</name>
</gene>
<evidence type="ECO:0000256" key="1">
    <source>
        <dbReference type="SAM" id="MobiDB-lite"/>
    </source>
</evidence>
<dbReference type="SMART" id="SM00717">
    <property type="entry name" value="SANT"/>
    <property type="match status" value="2"/>
</dbReference>
<dbReference type="OrthoDB" id="6777263at2759"/>
<feature type="domain" description="Myb-like" evidence="2">
    <location>
        <begin position="157"/>
        <end position="211"/>
    </location>
</feature>
<evidence type="ECO:0000313" key="4">
    <source>
        <dbReference type="Proteomes" id="UP000636800"/>
    </source>
</evidence>
<accession>A0A835PJL2</accession>
<dbReference type="Proteomes" id="UP000636800">
    <property type="component" value="Unassembled WGS sequence"/>
</dbReference>
<proteinExistence type="predicted"/>
<dbReference type="GO" id="GO:0006450">
    <property type="term" value="P:regulation of translational fidelity"/>
    <property type="evidence" value="ECO:0007669"/>
    <property type="project" value="InterPro"/>
</dbReference>
<dbReference type="PROSITE" id="PS50090">
    <property type="entry name" value="MYB_LIKE"/>
    <property type="match status" value="2"/>
</dbReference>
<dbReference type="GO" id="GO:0005829">
    <property type="term" value="C:cytosol"/>
    <property type="evidence" value="ECO:0007669"/>
    <property type="project" value="TreeGrafter"/>
</dbReference>
<feature type="domain" description="Myb-like" evidence="2">
    <location>
        <begin position="252"/>
        <end position="301"/>
    </location>
</feature>
<dbReference type="InterPro" id="IPR001005">
    <property type="entry name" value="SANT/Myb"/>
</dbReference>
<reference evidence="3 4" key="1">
    <citation type="journal article" date="2020" name="Nat. Food">
        <title>A phased Vanilla planifolia genome enables genetic improvement of flavour and production.</title>
        <authorList>
            <person name="Hasing T."/>
            <person name="Tang H."/>
            <person name="Brym M."/>
            <person name="Khazi F."/>
            <person name="Huang T."/>
            <person name="Chambers A.H."/>
        </authorList>
    </citation>
    <scope>NUCLEOTIDE SEQUENCE [LARGE SCALE GENOMIC DNA]</scope>
    <source>
        <tissue evidence="3">Leaf</tissue>
    </source>
</reference>
<dbReference type="InterPro" id="IPR044634">
    <property type="entry name" value="Zuotin/DnaJC2"/>
</dbReference>
<evidence type="ECO:0000313" key="3">
    <source>
        <dbReference type="EMBL" id="KAG0452792.1"/>
    </source>
</evidence>
<dbReference type="FunFam" id="1.10.10.60:FF:000416">
    <property type="entry name" value="Myb family transcription factor"/>
    <property type="match status" value="1"/>
</dbReference>
<dbReference type="AlphaFoldDB" id="A0A835PJL2"/>
<dbReference type="CDD" id="cd00167">
    <property type="entry name" value="SANT"/>
    <property type="match status" value="2"/>
</dbReference>
<dbReference type="SUPFAM" id="SSF46689">
    <property type="entry name" value="Homeodomain-like"/>
    <property type="match status" value="2"/>
</dbReference>
<dbReference type="GO" id="GO:0030544">
    <property type="term" value="F:Hsp70 protein binding"/>
    <property type="evidence" value="ECO:0007669"/>
    <property type="project" value="InterPro"/>
</dbReference>
<name>A0A835PJL2_VANPL</name>